<organism evidence="1 2">
    <name type="scientific">Variovorax paradoxus</name>
    <dbReference type="NCBI Taxonomy" id="34073"/>
    <lineage>
        <taxon>Bacteria</taxon>
        <taxon>Pseudomonadati</taxon>
        <taxon>Pseudomonadota</taxon>
        <taxon>Betaproteobacteria</taxon>
        <taxon>Burkholderiales</taxon>
        <taxon>Comamonadaceae</taxon>
        <taxon>Variovorax</taxon>
    </lineage>
</organism>
<name>A0A2W5QD61_VARPD</name>
<protein>
    <recommendedName>
        <fullName evidence="3">DUF3540 domain-containing protein</fullName>
    </recommendedName>
</protein>
<dbReference type="EMBL" id="QFPP01000128">
    <property type="protein sequence ID" value="PZQ74469.1"/>
    <property type="molecule type" value="Genomic_DNA"/>
</dbReference>
<dbReference type="InterPro" id="IPR021927">
    <property type="entry name" value="DUF3540"/>
</dbReference>
<sequence length="188" mass="20149">MGIRDEDLMQLCAAPMHGVATVTALDAATLTVQTAQGALPARRAASCLMVPQVGDRVWLAGDLAHGLYVTAVLERAAAAGCELRLPPDSVMSVPAGTLTVQAPALRVVAREAVGTFGRMKLVGDLMESFFDKVSQFARWSQRVVDGPDQVRSQHIDWRADRTLQLQAEHLVANGSRLVKADGEQIHLG</sequence>
<proteinExistence type="predicted"/>
<evidence type="ECO:0000313" key="1">
    <source>
        <dbReference type="EMBL" id="PZQ74469.1"/>
    </source>
</evidence>
<dbReference type="AlphaFoldDB" id="A0A2W5QD61"/>
<evidence type="ECO:0008006" key="3">
    <source>
        <dbReference type="Google" id="ProtNLM"/>
    </source>
</evidence>
<evidence type="ECO:0000313" key="2">
    <source>
        <dbReference type="Proteomes" id="UP000249135"/>
    </source>
</evidence>
<dbReference type="Pfam" id="PF12059">
    <property type="entry name" value="DUF3540"/>
    <property type="match status" value="1"/>
</dbReference>
<comment type="caution">
    <text evidence="1">The sequence shown here is derived from an EMBL/GenBank/DDBJ whole genome shotgun (WGS) entry which is preliminary data.</text>
</comment>
<gene>
    <name evidence="1" type="ORF">DI563_12220</name>
</gene>
<dbReference type="Proteomes" id="UP000249135">
    <property type="component" value="Unassembled WGS sequence"/>
</dbReference>
<accession>A0A2W5QD61</accession>
<reference evidence="1 2" key="1">
    <citation type="submission" date="2017-08" db="EMBL/GenBank/DDBJ databases">
        <title>Infants hospitalized years apart are colonized by the same room-sourced microbial strains.</title>
        <authorList>
            <person name="Brooks B."/>
            <person name="Olm M.R."/>
            <person name="Firek B.A."/>
            <person name="Baker R."/>
            <person name="Thomas B.C."/>
            <person name="Morowitz M.J."/>
            <person name="Banfield J.F."/>
        </authorList>
    </citation>
    <scope>NUCLEOTIDE SEQUENCE [LARGE SCALE GENOMIC DNA]</scope>
    <source>
        <strain evidence="1">S2_005_003_R2_41</strain>
    </source>
</reference>